<reference evidence="8 9" key="1">
    <citation type="submission" date="2024-10" db="EMBL/GenBank/DDBJ databases">
        <title>Updated reference genomes for cyclostephanoid diatoms.</title>
        <authorList>
            <person name="Roberts W.R."/>
            <person name="Alverson A.J."/>
        </authorList>
    </citation>
    <scope>NUCLEOTIDE SEQUENCE [LARGE SCALE GENOMIC DNA]</scope>
    <source>
        <strain evidence="8 9">AJA010-31</strain>
    </source>
</reference>
<sequence length="331" mass="38097">MSDQSEWIDPRLTVFLIWGVCVTIFLCYPSKHIVFGFCKRLGFPCCANYEPPENSLPQSSDEEIAYELLSDERKHEIDSLRSIALLRYLRHFSMTIRKNDMLRRKSLSRLYFNESQVSTASDPQCRDEGMHIPDVENGLDTSTQDEVVDVPLNNEEEYCDTGQLFEVTGDRTHIKMPCPGRGVGMCPRVNQKASKVADKPNKRGIFVRKKDSQEPDNNATNDASIMNDGQTTQDTDKRYVPVNCAICLMEYDVAERVCWASNPDCTHVFHEDCIVNWLVYLGRTKSKLLRHQDQNTLTDAQLLNYKLQCPCCRQEFVWKEAVEELDSSERL</sequence>
<dbReference type="GO" id="GO:0008270">
    <property type="term" value="F:zinc ion binding"/>
    <property type="evidence" value="ECO:0007669"/>
    <property type="project" value="UniProtKB-KW"/>
</dbReference>
<dbReference type="AlphaFoldDB" id="A0ABD3QHS3"/>
<name>A0ABD3QHS3_9STRA</name>
<dbReference type="CDD" id="cd16448">
    <property type="entry name" value="RING-H2"/>
    <property type="match status" value="1"/>
</dbReference>
<evidence type="ECO:0000313" key="8">
    <source>
        <dbReference type="EMBL" id="KAL3799091.1"/>
    </source>
</evidence>
<evidence type="ECO:0000256" key="2">
    <source>
        <dbReference type="ARBA" id="ARBA00022771"/>
    </source>
</evidence>
<keyword evidence="2 4" id="KW-0863">Zinc-finger</keyword>
<feature type="domain" description="RING-type" evidence="7">
    <location>
        <begin position="244"/>
        <end position="313"/>
    </location>
</feature>
<dbReference type="PANTHER" id="PTHR14155:SF627">
    <property type="entry name" value="OS06G0192800 PROTEIN"/>
    <property type="match status" value="1"/>
</dbReference>
<dbReference type="PROSITE" id="PS50089">
    <property type="entry name" value="ZF_RING_2"/>
    <property type="match status" value="1"/>
</dbReference>
<dbReference type="InterPro" id="IPR053238">
    <property type="entry name" value="RING-H2_zinc_finger"/>
</dbReference>
<feature type="compositionally biased region" description="Polar residues" evidence="5">
    <location>
        <begin position="215"/>
        <end position="232"/>
    </location>
</feature>
<comment type="caution">
    <text evidence="8">The sequence shown here is derived from an EMBL/GenBank/DDBJ whole genome shotgun (WGS) entry which is preliminary data.</text>
</comment>
<accession>A0ABD3QHS3</accession>
<evidence type="ECO:0000256" key="5">
    <source>
        <dbReference type="SAM" id="MobiDB-lite"/>
    </source>
</evidence>
<dbReference type="Proteomes" id="UP001530400">
    <property type="component" value="Unassembled WGS sequence"/>
</dbReference>
<dbReference type="SUPFAM" id="SSF57850">
    <property type="entry name" value="RING/U-box"/>
    <property type="match status" value="1"/>
</dbReference>
<keyword evidence="6" id="KW-0812">Transmembrane</keyword>
<keyword evidence="9" id="KW-1185">Reference proteome</keyword>
<dbReference type="PANTHER" id="PTHR14155">
    <property type="entry name" value="RING FINGER DOMAIN-CONTAINING"/>
    <property type="match status" value="1"/>
</dbReference>
<dbReference type="SMART" id="SM00184">
    <property type="entry name" value="RING"/>
    <property type="match status" value="1"/>
</dbReference>
<dbReference type="EMBL" id="JALLPJ020000195">
    <property type="protein sequence ID" value="KAL3799091.1"/>
    <property type="molecule type" value="Genomic_DNA"/>
</dbReference>
<evidence type="ECO:0000256" key="6">
    <source>
        <dbReference type="SAM" id="Phobius"/>
    </source>
</evidence>
<keyword evidence="3" id="KW-0862">Zinc</keyword>
<keyword evidence="6" id="KW-1133">Transmembrane helix</keyword>
<evidence type="ECO:0000256" key="4">
    <source>
        <dbReference type="PROSITE-ProRule" id="PRU00175"/>
    </source>
</evidence>
<protein>
    <recommendedName>
        <fullName evidence="7">RING-type domain-containing protein</fullName>
    </recommendedName>
</protein>
<dbReference type="Gene3D" id="3.30.40.10">
    <property type="entry name" value="Zinc/RING finger domain, C3HC4 (zinc finger)"/>
    <property type="match status" value="1"/>
</dbReference>
<keyword evidence="1" id="KW-0479">Metal-binding</keyword>
<evidence type="ECO:0000256" key="3">
    <source>
        <dbReference type="ARBA" id="ARBA00022833"/>
    </source>
</evidence>
<feature type="transmembrane region" description="Helical" evidence="6">
    <location>
        <begin position="12"/>
        <end position="30"/>
    </location>
</feature>
<evidence type="ECO:0000259" key="7">
    <source>
        <dbReference type="PROSITE" id="PS50089"/>
    </source>
</evidence>
<organism evidence="8 9">
    <name type="scientific">Cyclotella atomus</name>
    <dbReference type="NCBI Taxonomy" id="382360"/>
    <lineage>
        <taxon>Eukaryota</taxon>
        <taxon>Sar</taxon>
        <taxon>Stramenopiles</taxon>
        <taxon>Ochrophyta</taxon>
        <taxon>Bacillariophyta</taxon>
        <taxon>Coscinodiscophyceae</taxon>
        <taxon>Thalassiosirophycidae</taxon>
        <taxon>Stephanodiscales</taxon>
        <taxon>Stephanodiscaceae</taxon>
        <taxon>Cyclotella</taxon>
    </lineage>
</organism>
<dbReference type="InterPro" id="IPR013083">
    <property type="entry name" value="Znf_RING/FYVE/PHD"/>
</dbReference>
<proteinExistence type="predicted"/>
<dbReference type="Pfam" id="PF13639">
    <property type="entry name" value="zf-RING_2"/>
    <property type="match status" value="1"/>
</dbReference>
<gene>
    <name evidence="8" type="ORF">ACHAWO_008827</name>
</gene>
<evidence type="ECO:0000256" key="1">
    <source>
        <dbReference type="ARBA" id="ARBA00022723"/>
    </source>
</evidence>
<keyword evidence="6" id="KW-0472">Membrane</keyword>
<evidence type="ECO:0000313" key="9">
    <source>
        <dbReference type="Proteomes" id="UP001530400"/>
    </source>
</evidence>
<dbReference type="InterPro" id="IPR001841">
    <property type="entry name" value="Znf_RING"/>
</dbReference>
<feature type="region of interest" description="Disordered" evidence="5">
    <location>
        <begin position="210"/>
        <end position="232"/>
    </location>
</feature>